<protein>
    <submittedName>
        <fullName evidence="1">Uncharacterized protein</fullName>
    </submittedName>
</protein>
<accession>A0ABR8Y5K0</accession>
<evidence type="ECO:0000313" key="2">
    <source>
        <dbReference type="Proteomes" id="UP000620874"/>
    </source>
</evidence>
<sequence length="240" mass="27018">MKRIYCLIGLLVLIPMELISCSENEVLTEVNAQSEPALQVNTEEKALETHAKLIAGFKQAAARGATSIYPDYYGGCFINDQKQLVVLATNESGQAQIKSMTENAGNLVFKPCKFSYNYLNQVMDELTDHMIKNKDYKASNFIYCYVLDSANVVVVGLLEYSPAKIEEFKRNVSDSPAIWFKPVHGEQPISILKENVEADRADIQLHLGIRNYTMYDMNLCISLNISHCFCRDDVHIVSTT</sequence>
<dbReference type="RefSeq" id="WP_022040157.1">
    <property type="nucleotide sequence ID" value="NZ_JACSPP010000006.1"/>
</dbReference>
<comment type="caution">
    <text evidence="1">The sequence shown here is derived from an EMBL/GenBank/DDBJ whole genome shotgun (WGS) entry which is preliminary data.</text>
</comment>
<reference evidence="1 2" key="1">
    <citation type="submission" date="2020-08" db="EMBL/GenBank/DDBJ databases">
        <title>A Genomic Blueprint of the Chicken Gut Microbiome.</title>
        <authorList>
            <person name="Gilroy R."/>
            <person name="Ravi A."/>
            <person name="Getino M."/>
            <person name="Pursley I."/>
            <person name="Horton D.L."/>
            <person name="Alikhan N.-F."/>
            <person name="Baker D."/>
            <person name="Gharbi K."/>
            <person name="Hall N."/>
            <person name="Watson M."/>
            <person name="Adriaenssens E.M."/>
            <person name="Foster-Nyarko E."/>
            <person name="Jarju S."/>
            <person name="Secka A."/>
            <person name="Antonio M."/>
            <person name="Oren A."/>
            <person name="Chaudhuri R."/>
            <person name="La Ragione R.M."/>
            <person name="Hildebrand F."/>
            <person name="Pallen M.J."/>
        </authorList>
    </citation>
    <scope>NUCLEOTIDE SEQUENCE [LARGE SCALE GENOMIC DNA]</scope>
    <source>
        <strain evidence="1 2">Sa1CVN1</strain>
    </source>
</reference>
<proteinExistence type="predicted"/>
<evidence type="ECO:0000313" key="1">
    <source>
        <dbReference type="EMBL" id="MBD8039480.1"/>
    </source>
</evidence>
<dbReference type="Proteomes" id="UP000620874">
    <property type="component" value="Unassembled WGS sequence"/>
</dbReference>
<keyword evidence="2" id="KW-1185">Reference proteome</keyword>
<organism evidence="1 2">
    <name type="scientific">Phocaeicola intestinalis</name>
    <dbReference type="NCBI Taxonomy" id="2762212"/>
    <lineage>
        <taxon>Bacteria</taxon>
        <taxon>Pseudomonadati</taxon>
        <taxon>Bacteroidota</taxon>
        <taxon>Bacteroidia</taxon>
        <taxon>Bacteroidales</taxon>
        <taxon>Bacteroidaceae</taxon>
        <taxon>Phocaeicola</taxon>
    </lineage>
</organism>
<dbReference type="EMBL" id="JACSPP010000006">
    <property type="protein sequence ID" value="MBD8039480.1"/>
    <property type="molecule type" value="Genomic_DNA"/>
</dbReference>
<gene>
    <name evidence="1" type="ORF">H9625_03280</name>
</gene>
<name>A0ABR8Y5K0_9BACT</name>